<dbReference type="SUPFAM" id="SSF49464">
    <property type="entry name" value="Carboxypeptidase regulatory domain-like"/>
    <property type="match status" value="1"/>
</dbReference>
<dbReference type="RefSeq" id="WP_249972368.1">
    <property type="nucleotide sequence ID" value="NZ_JAMFLZ010000002.1"/>
</dbReference>
<keyword evidence="9 13" id="KW-0798">TonB box</keyword>
<protein>
    <submittedName>
        <fullName evidence="17">SusC/RagA family TonB-linked outer membrane protein</fullName>
    </submittedName>
</protein>
<evidence type="ECO:0000259" key="16">
    <source>
        <dbReference type="SMART" id="SM00965"/>
    </source>
</evidence>
<organism evidence="17 18">
    <name type="scientific">Jejuia spongiicola</name>
    <dbReference type="NCBI Taxonomy" id="2942207"/>
    <lineage>
        <taxon>Bacteria</taxon>
        <taxon>Pseudomonadati</taxon>
        <taxon>Bacteroidota</taxon>
        <taxon>Flavobacteriia</taxon>
        <taxon>Flavobacteriales</taxon>
        <taxon>Flavobacteriaceae</taxon>
        <taxon>Jejuia</taxon>
    </lineage>
</organism>
<evidence type="ECO:0000256" key="15">
    <source>
        <dbReference type="SAM" id="SignalP"/>
    </source>
</evidence>
<feature type="signal peptide" evidence="15">
    <location>
        <begin position="1"/>
        <end position="22"/>
    </location>
</feature>
<keyword evidence="6 15" id="KW-0732">Signal</keyword>
<gene>
    <name evidence="17" type="ORF">M3P09_05715</name>
</gene>
<dbReference type="Pfam" id="PF07715">
    <property type="entry name" value="Plug"/>
    <property type="match status" value="1"/>
</dbReference>
<evidence type="ECO:0000256" key="12">
    <source>
        <dbReference type="PROSITE-ProRule" id="PRU01360"/>
    </source>
</evidence>
<comment type="similarity">
    <text evidence="12 13">Belongs to the TonB-dependent receptor family.</text>
</comment>
<dbReference type="Pfam" id="PF13715">
    <property type="entry name" value="CarbopepD_reg_2"/>
    <property type="match status" value="1"/>
</dbReference>
<evidence type="ECO:0000256" key="4">
    <source>
        <dbReference type="ARBA" id="ARBA00022496"/>
    </source>
</evidence>
<dbReference type="InterPro" id="IPR037066">
    <property type="entry name" value="Plug_dom_sf"/>
</dbReference>
<evidence type="ECO:0000256" key="5">
    <source>
        <dbReference type="ARBA" id="ARBA00022692"/>
    </source>
</evidence>
<feature type="compositionally biased region" description="Polar residues" evidence="14">
    <location>
        <begin position="268"/>
        <end position="277"/>
    </location>
</feature>
<dbReference type="PANTHER" id="PTHR32552:SF68">
    <property type="entry name" value="FERRICHROME OUTER MEMBRANE TRANSPORTER_PHAGE RECEPTOR"/>
    <property type="match status" value="1"/>
</dbReference>
<evidence type="ECO:0000256" key="9">
    <source>
        <dbReference type="ARBA" id="ARBA00023077"/>
    </source>
</evidence>
<dbReference type="NCBIfam" id="TIGR04057">
    <property type="entry name" value="SusC_RagA_signa"/>
    <property type="match status" value="1"/>
</dbReference>
<dbReference type="PANTHER" id="PTHR32552">
    <property type="entry name" value="FERRICHROME IRON RECEPTOR-RELATED"/>
    <property type="match status" value="1"/>
</dbReference>
<dbReference type="Gene3D" id="2.40.170.20">
    <property type="entry name" value="TonB-dependent receptor, beta-barrel domain"/>
    <property type="match status" value="1"/>
</dbReference>
<dbReference type="InterPro" id="IPR011662">
    <property type="entry name" value="Secretin/TonB_short_N"/>
</dbReference>
<evidence type="ECO:0000256" key="2">
    <source>
        <dbReference type="ARBA" id="ARBA00022448"/>
    </source>
</evidence>
<evidence type="ECO:0000256" key="6">
    <source>
        <dbReference type="ARBA" id="ARBA00022729"/>
    </source>
</evidence>
<keyword evidence="18" id="KW-1185">Reference proteome</keyword>
<dbReference type="PROSITE" id="PS52016">
    <property type="entry name" value="TONB_DEPENDENT_REC_3"/>
    <property type="match status" value="1"/>
</dbReference>
<evidence type="ECO:0000256" key="1">
    <source>
        <dbReference type="ARBA" id="ARBA00004571"/>
    </source>
</evidence>
<dbReference type="Gene3D" id="2.170.130.10">
    <property type="entry name" value="TonB-dependent receptor, plug domain"/>
    <property type="match status" value="1"/>
</dbReference>
<evidence type="ECO:0000256" key="14">
    <source>
        <dbReference type="SAM" id="MobiDB-lite"/>
    </source>
</evidence>
<keyword evidence="4" id="KW-0410">Iron transport</keyword>
<keyword evidence="5 12" id="KW-0812">Transmembrane</keyword>
<evidence type="ECO:0000256" key="10">
    <source>
        <dbReference type="ARBA" id="ARBA00023136"/>
    </source>
</evidence>
<reference evidence="17" key="1">
    <citation type="submission" date="2022-05" db="EMBL/GenBank/DDBJ databases">
        <authorList>
            <person name="Park J.-S."/>
        </authorList>
    </citation>
    <scope>NUCLEOTIDE SEQUENCE</scope>
    <source>
        <strain evidence="17">2012CJ34-3</strain>
    </source>
</reference>
<dbReference type="Pfam" id="PF00593">
    <property type="entry name" value="TonB_dep_Rec_b-barrel"/>
    <property type="match status" value="1"/>
</dbReference>
<feature type="domain" description="Secretin/TonB short N-terminal" evidence="16">
    <location>
        <begin position="47"/>
        <end position="98"/>
    </location>
</feature>
<evidence type="ECO:0000256" key="11">
    <source>
        <dbReference type="ARBA" id="ARBA00023237"/>
    </source>
</evidence>
<dbReference type="SMART" id="SM00965">
    <property type="entry name" value="STN"/>
    <property type="match status" value="1"/>
</dbReference>
<keyword evidence="10 12" id="KW-0472">Membrane</keyword>
<name>A0ABT0QBX7_9FLAO</name>
<dbReference type="EMBL" id="JAMFLZ010000002">
    <property type="protein sequence ID" value="MCL6294482.1"/>
    <property type="molecule type" value="Genomic_DNA"/>
</dbReference>
<dbReference type="InterPro" id="IPR036942">
    <property type="entry name" value="Beta-barrel_TonB_sf"/>
</dbReference>
<dbReference type="InterPro" id="IPR023997">
    <property type="entry name" value="TonB-dep_OMP_SusC/RagA_CS"/>
</dbReference>
<evidence type="ECO:0000313" key="18">
    <source>
        <dbReference type="Proteomes" id="UP001165381"/>
    </source>
</evidence>
<keyword evidence="11 12" id="KW-0998">Cell outer membrane</keyword>
<comment type="subcellular location">
    <subcellularLocation>
        <location evidence="1 12">Cell outer membrane</location>
        <topology evidence="1 12">Multi-pass membrane protein</topology>
    </subcellularLocation>
</comment>
<dbReference type="InterPro" id="IPR039426">
    <property type="entry name" value="TonB-dep_rcpt-like"/>
</dbReference>
<dbReference type="Gene3D" id="2.60.40.1120">
    <property type="entry name" value="Carboxypeptidase-like, regulatory domain"/>
    <property type="match status" value="1"/>
</dbReference>
<evidence type="ECO:0000313" key="17">
    <source>
        <dbReference type="EMBL" id="MCL6294482.1"/>
    </source>
</evidence>
<dbReference type="Proteomes" id="UP001165381">
    <property type="component" value="Unassembled WGS sequence"/>
</dbReference>
<dbReference type="InterPro" id="IPR012910">
    <property type="entry name" value="Plug_dom"/>
</dbReference>
<dbReference type="InterPro" id="IPR000531">
    <property type="entry name" value="Beta-barrel_TonB"/>
</dbReference>
<dbReference type="NCBIfam" id="TIGR04056">
    <property type="entry name" value="OMP_RagA_SusC"/>
    <property type="match status" value="1"/>
</dbReference>
<keyword evidence="8" id="KW-0406">Ion transport</keyword>
<keyword evidence="2 12" id="KW-0813">Transport</keyword>
<accession>A0ABT0QBX7</accession>
<dbReference type="InterPro" id="IPR023996">
    <property type="entry name" value="TonB-dep_OMP_SusC/RagA"/>
</dbReference>
<evidence type="ECO:0000256" key="13">
    <source>
        <dbReference type="RuleBase" id="RU003357"/>
    </source>
</evidence>
<keyword evidence="7" id="KW-0408">Iron</keyword>
<comment type="caution">
    <text evidence="17">The sequence shown here is derived from an EMBL/GenBank/DDBJ whole genome shotgun (WGS) entry which is preliminary data.</text>
</comment>
<keyword evidence="3 12" id="KW-1134">Transmembrane beta strand</keyword>
<sequence length="1107" mass="122108">MKIYTLLLFVSMAKLFAVEANGQNVTINVKNAELKTVFTEIESLTNFNFFYNNSLVDVSKKVSLNATNEELDLVLVNLFKDTHIDYRLLKDQIILFPKNDESVIKVIEDLIKNENLDKEIEAIIKDALQNEIKGTVIDAGGIPLAGVNIIIQGTSSGTQTNFDGEYSIQANAGDVLEFSYIGFKTQSITVGDSNTVNITMEEDASQLDEVVVTALGIKREEKTLTYAQQTVKGESLTLSRDVNPVSGLNGRAAGVEIRKSSSGPGGSTKIQIRGSKSLSGDSSPLFVIDGIPMVNNRGNQPGLWDGVDQGDGLSQLNPDDIESMSILKGANAAILYGSQGANGVVVITTKSGREGTATVKVNSGITFESIIDTPELQYRYGSEGGTKESWSYTQGNYDSNFVDDYFETGANYFNSVSVSGGNDKTQAYFSYANTSSTGVTPNNTYGKHNISFKQSTKLFKDKVKVTSNIILAKEKTNGRNRAGYYNNPLTGLYWFPRDRNFADVKNNYSVFNPARNTNEMNWFIADHLQSNPYWLLNEEKQIDKTNRAIASLNIEYDISEKLKLQVRGNYDYAVKEFNNQRNAGGNTTTVPSNGRWVYEKYDDTSSYLDAILSYDTTFGEDFTLSALAGGTNQRTVFGNGVAVDTGGSADGLAYANEFYFQNLLPVVQVRSTLDSRVEKQSLFGNVTIGFKEMLFVDVAGRNDWASTLSLTGNDSYFYSSAGLTALLSEMFEMPEFISFAKIRGSFARVGNEVPYNTIFPRHTINADGSVNFNTIKPFTDAKPEIITTSEIGIDWRFFDSRLGLDFTYYNITSKDQFIQINAPIEDFTSFFVNAGEINNKGVEITLSGKPIVTEDFTWTTALNYSKNTNKIVELHPDVQSIGQGGAEGINVRLVEGGAISDIYAFKFLRDDQGRIILDDASGRPRRTATRELIGNAEPDYALGWNNTINYKDFSLNMQINGKFGGFTASQTEALLDGYGVSERSAAARDRGFETINAVQNGAAVTQIDPFTYYDAIGGRNGIDEPHIYDRTSVRLAQLALSYNINVDKFDWLKNASLSFVGNNLFFFYKDAPYDPELSQGTGRNDAGVDNFNLPSTRTYGLNLSLTF</sequence>
<evidence type="ECO:0000256" key="8">
    <source>
        <dbReference type="ARBA" id="ARBA00023065"/>
    </source>
</evidence>
<evidence type="ECO:0000256" key="3">
    <source>
        <dbReference type="ARBA" id="ARBA00022452"/>
    </source>
</evidence>
<evidence type="ECO:0000256" key="7">
    <source>
        <dbReference type="ARBA" id="ARBA00023004"/>
    </source>
</evidence>
<dbReference type="InterPro" id="IPR008969">
    <property type="entry name" value="CarboxyPept-like_regulatory"/>
</dbReference>
<feature type="chain" id="PRO_5046270076" evidence="15">
    <location>
        <begin position="23"/>
        <end position="1107"/>
    </location>
</feature>
<feature type="region of interest" description="Disordered" evidence="14">
    <location>
        <begin position="256"/>
        <end position="277"/>
    </location>
</feature>
<dbReference type="Pfam" id="PF07660">
    <property type="entry name" value="STN"/>
    <property type="match status" value="1"/>
</dbReference>
<dbReference type="SUPFAM" id="SSF56935">
    <property type="entry name" value="Porins"/>
    <property type="match status" value="1"/>
</dbReference>
<proteinExistence type="inferred from homology"/>